<dbReference type="VEuPathDB" id="FungiDB:CJJ07_002470"/>
<dbReference type="VEuPathDB" id="FungiDB:CJI97_004425"/>
<evidence type="ECO:0000256" key="2">
    <source>
        <dbReference type="ARBA" id="ARBA00009825"/>
    </source>
</evidence>
<sequence length="90" mass="9877">MSAQKTIKNLITYAELEDLFKNKSSEIFPSAFQQQQTLITVVLVLLSFVSLSLAFLNRSSPVKYFSSAAVASLSIGLGSIYVANFFGVYI</sequence>
<feature type="transmembrane region" description="Helical" evidence="6">
    <location>
        <begin position="38"/>
        <end position="56"/>
    </location>
</feature>
<dbReference type="AlphaFoldDB" id="A0A2H0ZIS2"/>
<dbReference type="GO" id="GO:0006487">
    <property type="term" value="P:protein N-linked glycosylation"/>
    <property type="evidence" value="ECO:0007669"/>
    <property type="project" value="UniProtKB-UniRule"/>
</dbReference>
<evidence type="ECO:0000313" key="9">
    <source>
        <dbReference type="Proteomes" id="UP000230249"/>
    </source>
</evidence>
<keyword evidence="4 6" id="KW-1133">Transmembrane helix</keyword>
<accession>A0A2H0ZIS2</accession>
<keyword evidence="3 6" id="KW-0812">Transmembrane</keyword>
<protein>
    <recommendedName>
        <fullName evidence="6">Dolichyl-diphosphooligosaccharide-protein glycosyltransferase subunit OST5</fullName>
    </recommendedName>
</protein>
<feature type="transmembrane region" description="Helical" evidence="6">
    <location>
        <begin position="68"/>
        <end position="89"/>
    </location>
</feature>
<dbReference type="VEuPathDB" id="FungiDB:B9J08_004362"/>
<reference evidence="8" key="2">
    <citation type="submission" date="2017-11" db="EMBL/GenBank/DDBJ databases">
        <title>Candida auris genome assembly and annotation.</title>
        <authorList>
            <person name="Munoz J.F."/>
            <person name="Gade L.G."/>
            <person name="Chow N.A."/>
            <person name="Litvintseva A.P."/>
            <person name="Loparev V.N."/>
            <person name="Cuomo C.A."/>
        </authorList>
    </citation>
    <scope>NUCLEOTIDE SEQUENCE</scope>
    <source>
        <strain evidence="8">B8441</strain>
    </source>
</reference>
<dbReference type="GO" id="GO:0008250">
    <property type="term" value="C:oligosaccharyltransferase complex"/>
    <property type="evidence" value="ECO:0007669"/>
    <property type="project" value="UniProtKB-UniRule"/>
</dbReference>
<keyword evidence="9" id="KW-1185">Reference proteome</keyword>
<dbReference type="OrthoDB" id="4019621at2759"/>
<comment type="similarity">
    <text evidence="2 6">Belongs to the OST5 family.</text>
</comment>
<comment type="caution">
    <text evidence="8">The sequence shown here is derived from an EMBL/GenBank/DDBJ whole genome shotgun (WGS) entry which is preliminary data.</text>
</comment>
<proteinExistence type="inferred from homology"/>
<evidence type="ECO:0000256" key="5">
    <source>
        <dbReference type="ARBA" id="ARBA00023136"/>
    </source>
</evidence>
<dbReference type="EMBL" id="PEKT03000006">
    <property type="protein sequence ID" value="KAK8438754.1"/>
    <property type="molecule type" value="Genomic_DNA"/>
</dbReference>
<dbReference type="Proteomes" id="UP000230249">
    <property type="component" value="Unassembled WGS sequence"/>
</dbReference>
<dbReference type="EMBL" id="PEKT02000008">
    <property type="protein sequence ID" value="PIS50534.1"/>
    <property type="molecule type" value="Genomic_DNA"/>
</dbReference>
<dbReference type="OMA" id="YEQYNTL"/>
<reference evidence="7" key="4">
    <citation type="submission" date="2024-03" db="EMBL/GenBank/DDBJ databases">
        <title>Improved genome assembly of Candida auris strain B8441 and annotation of B11205.</title>
        <authorList>
            <person name="Cauldron N.C."/>
            <person name="Shea T."/>
            <person name="Cuomo C.A."/>
        </authorList>
    </citation>
    <scope>NUCLEOTIDE SEQUENCE</scope>
    <source>
        <strain evidence="7">B8441</strain>
    </source>
</reference>
<evidence type="ECO:0000256" key="1">
    <source>
        <dbReference type="ARBA" id="ARBA00004141"/>
    </source>
</evidence>
<comment type="subcellular location">
    <subcellularLocation>
        <location evidence="1 6">Membrane</location>
        <topology evidence="1 6">Multi-pass membrane protein</topology>
    </subcellularLocation>
</comment>
<reference evidence="8 9" key="1">
    <citation type="journal article" date="2017" name="Clin. Infect. Dis.">
        <title>Simultaneous emergence of multidrug-resistant Candida auris on 3 continents confirmed by whole-genome sequencing and epidemiological analyses.</title>
        <authorList>
            <person name="Lockhart S.R."/>
            <person name="Etienne K.A."/>
            <person name="Vallabhaneni S."/>
            <person name="Farooqi J."/>
            <person name="Chowdhary A."/>
            <person name="Govender N.P."/>
            <person name="Colombo A.L."/>
            <person name="Calvo B."/>
            <person name="Cuomo C.A."/>
            <person name="Desjardins C.A."/>
            <person name="Berkow E.L."/>
            <person name="Castanheira M."/>
            <person name="Magobo R.E."/>
            <person name="Jabeen K."/>
            <person name="Asghar R.J."/>
            <person name="Meis J.F."/>
            <person name="Jackson B."/>
            <person name="Chiller T."/>
            <person name="Litvintseva A.P."/>
        </authorList>
    </citation>
    <scope>NUCLEOTIDE SEQUENCE [LARGE SCALE GENOMIC DNA]</scope>
    <source>
        <strain evidence="8 9">B8441</strain>
    </source>
</reference>
<evidence type="ECO:0000256" key="4">
    <source>
        <dbReference type="ARBA" id="ARBA00022989"/>
    </source>
</evidence>
<dbReference type="InterPro" id="IPR007915">
    <property type="entry name" value="TMEM258/Ost5"/>
</dbReference>
<comment type="subunit">
    <text evidence="6">Component of the oligosaccharyltransferase (OST) complex.</text>
</comment>
<evidence type="ECO:0000256" key="3">
    <source>
        <dbReference type="ARBA" id="ARBA00022692"/>
    </source>
</evidence>
<comment type="function">
    <text evidence="6">Subunit of the oligosaccharyl transferase (OST) complex that catalyzes the initial transfer of a defined glycan (Glc(3)Man(9)GlcNAc(2) in eukaryotes) from the lipid carrier dolichol-pyrophosphate to an asparagine residue within an Asn-X-Ser/Thr consensus motif in nascent polypeptide chains, the first step in protein N-glycosylation. N-glycosylation occurs cotranslationally and the complex associates with the Sec61 complex at the channel-forming translocon complex that mediates protein translocation across the endoplasmic reticulum (ER). All subunits are required for a maximal enzyme activity.</text>
</comment>
<organism evidence="8">
    <name type="scientific">Candidozyma auris</name>
    <name type="common">Yeast</name>
    <name type="synonym">Candida auris</name>
    <dbReference type="NCBI Taxonomy" id="498019"/>
    <lineage>
        <taxon>Eukaryota</taxon>
        <taxon>Fungi</taxon>
        <taxon>Dikarya</taxon>
        <taxon>Ascomycota</taxon>
        <taxon>Saccharomycotina</taxon>
        <taxon>Pichiomycetes</taxon>
        <taxon>Metschnikowiaceae</taxon>
        <taxon>Candidozyma</taxon>
    </lineage>
</organism>
<dbReference type="VEuPathDB" id="FungiDB:CJI96_0005384"/>
<reference evidence="7 9" key="3">
    <citation type="journal article" date="2018" name="Nat. Commun.">
        <title>Genomic insights into multidrug-resistance, mating and virulence in Candida auris and related emerging species.</title>
        <authorList>
            <person name="Munoz J.F."/>
            <person name="Gade L."/>
            <person name="Chow N.A."/>
            <person name="Loparev V.N."/>
            <person name="Juieng P."/>
            <person name="Berkow E.L."/>
            <person name="Farrer R.A."/>
            <person name="Litvintseva A.P."/>
            <person name="Cuomo C.A."/>
        </authorList>
    </citation>
    <scope>GENOME REANNOTATION</scope>
    <source>
        <strain evidence="7 9">B8441</strain>
    </source>
</reference>
<keyword evidence="5 6" id="KW-0472">Membrane</keyword>
<name>A0A2H0ZIS2_CANAR</name>
<dbReference type="Pfam" id="PF05251">
    <property type="entry name" value="Ost5"/>
    <property type="match status" value="1"/>
</dbReference>
<evidence type="ECO:0000313" key="8">
    <source>
        <dbReference type="EMBL" id="PIS50534.1"/>
    </source>
</evidence>
<evidence type="ECO:0000313" key="7">
    <source>
        <dbReference type="EMBL" id="KAK8438754.1"/>
    </source>
</evidence>
<dbReference type="VEuPathDB" id="FungiDB:CJJ09_005055"/>
<gene>
    <name evidence="8" type="ORF">B9J08_004362</name>
    <name evidence="7" type="ORF">B9J08_05116</name>
</gene>
<evidence type="ECO:0000256" key="6">
    <source>
        <dbReference type="RuleBase" id="RU367008"/>
    </source>
</evidence>